<dbReference type="AlphaFoldDB" id="A0A3B4FD98"/>
<organism evidence="11">
    <name type="scientific">Pundamilia nyererei</name>
    <dbReference type="NCBI Taxonomy" id="303518"/>
    <lineage>
        <taxon>Eukaryota</taxon>
        <taxon>Metazoa</taxon>
        <taxon>Chordata</taxon>
        <taxon>Craniata</taxon>
        <taxon>Vertebrata</taxon>
        <taxon>Euteleostomi</taxon>
        <taxon>Actinopterygii</taxon>
        <taxon>Neopterygii</taxon>
        <taxon>Teleostei</taxon>
        <taxon>Neoteleostei</taxon>
        <taxon>Acanthomorphata</taxon>
        <taxon>Ovalentaria</taxon>
        <taxon>Cichlomorphae</taxon>
        <taxon>Cichliformes</taxon>
        <taxon>Cichlidae</taxon>
        <taxon>African cichlids</taxon>
        <taxon>Pseudocrenilabrinae</taxon>
        <taxon>Haplochromini</taxon>
        <taxon>Pundamilia</taxon>
    </lineage>
</organism>
<dbReference type="Ensembl" id="ENSPNYT00000008663.1">
    <property type="protein sequence ID" value="ENSPNYP00000008462.1"/>
    <property type="gene ID" value="ENSPNYG00000006475.1"/>
</dbReference>
<evidence type="ECO:0000256" key="1">
    <source>
        <dbReference type="ARBA" id="ARBA00004633"/>
    </source>
</evidence>
<evidence type="ECO:0000256" key="7">
    <source>
        <dbReference type="ARBA" id="ARBA00025010"/>
    </source>
</evidence>
<dbReference type="GO" id="GO:0006612">
    <property type="term" value="P:protein targeting to membrane"/>
    <property type="evidence" value="ECO:0007669"/>
    <property type="project" value="TreeGrafter"/>
</dbReference>
<evidence type="ECO:0000256" key="2">
    <source>
        <dbReference type="ARBA" id="ARBA00007617"/>
    </source>
</evidence>
<dbReference type="SUPFAM" id="SSF140111">
    <property type="entry name" value="Endosomal sorting complex assembly domain"/>
    <property type="match status" value="1"/>
</dbReference>
<keyword evidence="6" id="KW-0472">Membrane</keyword>
<keyword evidence="3 8" id="KW-0813">Transport</keyword>
<dbReference type="GO" id="GO:0048306">
    <property type="term" value="F:calcium-dependent protein binding"/>
    <property type="evidence" value="ECO:0007669"/>
    <property type="project" value="UniProtKB-ARBA"/>
</dbReference>
<keyword evidence="5 8" id="KW-0653">Protein transport</keyword>
<protein>
    <submittedName>
        <fullName evidence="11">VPS37C subunit of ESCRT-I</fullName>
    </submittedName>
</protein>
<dbReference type="GO" id="GO:0036258">
    <property type="term" value="P:multivesicular body assembly"/>
    <property type="evidence" value="ECO:0007669"/>
    <property type="project" value="UniProtKB-ARBA"/>
</dbReference>
<dbReference type="Gene3D" id="1.10.287.660">
    <property type="entry name" value="Helix hairpin bin"/>
    <property type="match status" value="1"/>
</dbReference>
<feature type="region of interest" description="Disordered" evidence="9">
    <location>
        <begin position="182"/>
        <end position="296"/>
    </location>
</feature>
<comment type="subcellular location">
    <subcellularLocation>
        <location evidence="1">Late endosome membrane</location>
        <topology evidence="1">Peripheral membrane protein</topology>
    </subcellularLocation>
</comment>
<dbReference type="PANTHER" id="PTHR13678:SF9">
    <property type="entry name" value="VACUOLAR PROTEIN SORTING-ASSOCIATED PROTEIN 37B"/>
    <property type="match status" value="1"/>
</dbReference>
<dbReference type="GO" id="GO:0031902">
    <property type="term" value="C:late endosome membrane"/>
    <property type="evidence" value="ECO:0007669"/>
    <property type="project" value="UniProtKB-SubCell"/>
</dbReference>
<evidence type="ECO:0000256" key="4">
    <source>
        <dbReference type="ARBA" id="ARBA00022753"/>
    </source>
</evidence>
<evidence type="ECO:0000256" key="3">
    <source>
        <dbReference type="ARBA" id="ARBA00022448"/>
    </source>
</evidence>
<sequence length="296" mass="32937">MEFSTVEKKDDIVSSSLSLIYACMHMILTLNHKLLHCESSHSVIIHITPNIKVQQNKERTLGNNRTLAEQNLALQPRLEHKKEQLIKRYSSLQEGFESYQLRKSTLDHKSGNTSLDILLALLQAEGAKIEEETENMADSLLDGEMTLDSFIDAYQNKRKLAHLRRVKIEKLQEMVMKGQRLPQLSVPPSRSQEISGAASLLSEAGSSSSSPLAQPRRKPPPPPSQPAPILSPPPTAEPQPPFSYPASQYPPIPPRTGQPFPNIPSGYPNSYLSQYPPALPQRAPPQMAPQPGFIMQ</sequence>
<feature type="compositionally biased region" description="Pro residues" evidence="9">
    <location>
        <begin position="277"/>
        <end position="288"/>
    </location>
</feature>
<dbReference type="GO" id="GO:0006623">
    <property type="term" value="P:protein targeting to vacuole"/>
    <property type="evidence" value="ECO:0007669"/>
    <property type="project" value="TreeGrafter"/>
</dbReference>
<comment type="function">
    <text evidence="7">Component of the ESCRT-I complex, a regulator of vesicular trafficking process. Required for the sorting of endocytic ubiquitinated cargos into multivesicular bodies. May be involved in cell growth and differentiation.</text>
</comment>
<dbReference type="InterPro" id="IPR009851">
    <property type="entry name" value="Mod_r"/>
</dbReference>
<evidence type="ECO:0000256" key="6">
    <source>
        <dbReference type="ARBA" id="ARBA00023136"/>
    </source>
</evidence>
<dbReference type="InterPro" id="IPR037202">
    <property type="entry name" value="ESCRT_assembly_dom"/>
</dbReference>
<reference evidence="11" key="1">
    <citation type="submission" date="2023-09" db="UniProtKB">
        <authorList>
            <consortium name="Ensembl"/>
        </authorList>
    </citation>
    <scope>IDENTIFICATION</scope>
</reference>
<name>A0A3B4FD98_9CICH</name>
<accession>A0A3B4FD98</accession>
<dbReference type="PROSITE" id="PS51314">
    <property type="entry name" value="VPS37_C"/>
    <property type="match status" value="1"/>
</dbReference>
<proteinExistence type="inferred from homology"/>
<evidence type="ECO:0000256" key="9">
    <source>
        <dbReference type="SAM" id="MobiDB-lite"/>
    </source>
</evidence>
<dbReference type="GO" id="GO:0016236">
    <property type="term" value="P:macroautophagy"/>
    <property type="evidence" value="ECO:0007669"/>
    <property type="project" value="UniProtKB-ARBA"/>
</dbReference>
<dbReference type="GO" id="GO:0043162">
    <property type="term" value="P:ubiquitin-dependent protein catabolic process via the multivesicular body sorting pathway"/>
    <property type="evidence" value="ECO:0007669"/>
    <property type="project" value="TreeGrafter"/>
</dbReference>
<dbReference type="GeneTree" id="ENSGT00950000183012"/>
<dbReference type="InterPro" id="IPR029012">
    <property type="entry name" value="Helix_hairpin_bin_sf"/>
</dbReference>
<dbReference type="PANTHER" id="PTHR13678">
    <property type="entry name" value="VACUOLAR PROTEIN SORTING-ASSOCIATED PROTEIN 37"/>
    <property type="match status" value="1"/>
</dbReference>
<evidence type="ECO:0000256" key="5">
    <source>
        <dbReference type="ARBA" id="ARBA00022927"/>
    </source>
</evidence>
<dbReference type="STRING" id="303518.ENSPNYP00000008462"/>
<feature type="domain" description="VPS37 C-terminal" evidence="10">
    <location>
        <begin position="96"/>
        <end position="185"/>
    </location>
</feature>
<feature type="compositionally biased region" description="Low complexity" evidence="9">
    <location>
        <begin position="195"/>
        <end position="214"/>
    </location>
</feature>
<dbReference type="GO" id="GO:0000813">
    <property type="term" value="C:ESCRT I complex"/>
    <property type="evidence" value="ECO:0007669"/>
    <property type="project" value="TreeGrafter"/>
</dbReference>
<evidence type="ECO:0000259" key="10">
    <source>
        <dbReference type="PROSITE" id="PS51314"/>
    </source>
</evidence>
<feature type="compositionally biased region" description="Pro residues" evidence="9">
    <location>
        <begin position="220"/>
        <end position="256"/>
    </location>
</feature>
<evidence type="ECO:0000313" key="11">
    <source>
        <dbReference type="Ensembl" id="ENSPNYP00000008462.1"/>
    </source>
</evidence>
<evidence type="ECO:0000256" key="8">
    <source>
        <dbReference type="PROSITE-ProRule" id="PRU00646"/>
    </source>
</evidence>
<comment type="similarity">
    <text evidence="2">Belongs to the VPS37 family.</text>
</comment>
<dbReference type="FunFam" id="1.10.287.660:FF:000003">
    <property type="entry name" value="vacuolar protein sorting-associated protein 37B"/>
    <property type="match status" value="1"/>
</dbReference>
<dbReference type="GO" id="GO:0039702">
    <property type="term" value="P:viral budding via host ESCRT complex"/>
    <property type="evidence" value="ECO:0007669"/>
    <property type="project" value="UniProtKB-ARBA"/>
</dbReference>
<keyword evidence="4" id="KW-0967">Endosome</keyword>
<dbReference type="Pfam" id="PF07200">
    <property type="entry name" value="Mod_r"/>
    <property type="match status" value="1"/>
</dbReference>